<dbReference type="EMBL" id="JACHWS010000003">
    <property type="protein sequence ID" value="MBB3038777.1"/>
    <property type="molecule type" value="Genomic_DNA"/>
</dbReference>
<accession>A0A839RQX8</accession>
<protein>
    <recommendedName>
        <fullName evidence="3">Pyridine nucleotide-disulfide oxidoreductase domain-containing protein 2</fullName>
    </recommendedName>
</protein>
<dbReference type="Pfam" id="PF01593">
    <property type="entry name" value="Amino_oxidase"/>
    <property type="match status" value="1"/>
</dbReference>
<sequence>MTRAVDAIVIGSGPNGLVAANVLADHGWDVHVLEAQPDPGGAVRSVNREHGVTWDLFSSFYPFAMAAPAIPRLGLERFGLQWSHAESPVAHVVGPGSGDVVRIERTPRQTAESLARFSAKDANTWLSLCEEWQSVKAPLLSMMFAPFPPTRGAMSLLHKFGVADAMRLARFLALPVRRMEHELFESRAARLLLRGNALHADVPVSAPISGMVGYVLTMLAQDGGFPTPRGGAQQLTSALVRRLEAGGGRVSCGARVRHILVRSGRADGVVTEGGDTLRARRALIADVSAPDLYESLLPSSAIPERVREGIKKFQWDPPVVKSNYVVQGEIPWASPLAAGAGTVHIGGDDDQDRLILFGQMTAADSTRSPAGLTTAWAYTKAPRGSTEPEHREIAAAMTEKIDTYAPGFTDRLVDVEVQTGSQLECDNENLRGGAVNSGTFELFQQYVFRPIPGLADNHTPVKGLYLGSASAHPGGGVHGMCGWNAAHSALEARGPRQRLRAAIARRLMR</sequence>
<evidence type="ECO:0000256" key="1">
    <source>
        <dbReference type="ARBA" id="ARBA00037217"/>
    </source>
</evidence>
<keyword evidence="6" id="KW-1185">Reference proteome</keyword>
<comment type="subunit">
    <text evidence="2">Interacts with COX5B; this interaction may contribute to localize PYROXD2 to the inner face of the inner mitochondrial membrane.</text>
</comment>
<evidence type="ECO:0000256" key="3">
    <source>
        <dbReference type="ARBA" id="ARBA00040298"/>
    </source>
</evidence>
<evidence type="ECO:0000313" key="5">
    <source>
        <dbReference type="EMBL" id="MBB3038777.1"/>
    </source>
</evidence>
<dbReference type="AlphaFoldDB" id="A0A839RQX8"/>
<dbReference type="PANTHER" id="PTHR10668:SF105">
    <property type="entry name" value="DEHYDROGENASE-RELATED"/>
    <property type="match status" value="1"/>
</dbReference>
<evidence type="ECO:0000259" key="4">
    <source>
        <dbReference type="Pfam" id="PF01593"/>
    </source>
</evidence>
<gene>
    <name evidence="5" type="ORF">FHU29_003246</name>
</gene>
<dbReference type="SUPFAM" id="SSF51905">
    <property type="entry name" value="FAD/NAD(P)-binding domain"/>
    <property type="match status" value="1"/>
</dbReference>
<dbReference type="PANTHER" id="PTHR10668">
    <property type="entry name" value="PHYTOENE DEHYDROGENASE"/>
    <property type="match status" value="1"/>
</dbReference>
<comment type="function">
    <text evidence="1">Probable oxidoreductase that may play a role as regulator of mitochondrial function.</text>
</comment>
<dbReference type="GO" id="GO:0016491">
    <property type="term" value="F:oxidoreductase activity"/>
    <property type="evidence" value="ECO:0007669"/>
    <property type="project" value="InterPro"/>
</dbReference>
<dbReference type="Gene3D" id="3.50.50.60">
    <property type="entry name" value="FAD/NAD(P)-binding domain"/>
    <property type="match status" value="2"/>
</dbReference>
<dbReference type="Gene3D" id="3.90.660.50">
    <property type="match status" value="1"/>
</dbReference>
<dbReference type="InterPro" id="IPR036188">
    <property type="entry name" value="FAD/NAD-bd_sf"/>
</dbReference>
<dbReference type="OrthoDB" id="833207at2"/>
<dbReference type="RefSeq" id="WP_064441471.1">
    <property type="nucleotide sequence ID" value="NZ_BDDI01000014.1"/>
</dbReference>
<evidence type="ECO:0000256" key="2">
    <source>
        <dbReference type="ARBA" id="ARBA00038825"/>
    </source>
</evidence>
<proteinExistence type="predicted"/>
<organism evidence="5 6">
    <name type="scientific">Hoyosella altamirensis</name>
    <dbReference type="NCBI Taxonomy" id="616997"/>
    <lineage>
        <taxon>Bacteria</taxon>
        <taxon>Bacillati</taxon>
        <taxon>Actinomycetota</taxon>
        <taxon>Actinomycetes</taxon>
        <taxon>Mycobacteriales</taxon>
        <taxon>Hoyosellaceae</taxon>
        <taxon>Hoyosella</taxon>
    </lineage>
</organism>
<feature type="domain" description="Amine oxidase" evidence="4">
    <location>
        <begin position="16"/>
        <end position="479"/>
    </location>
</feature>
<comment type="caution">
    <text evidence="5">The sequence shown here is derived from an EMBL/GenBank/DDBJ whole genome shotgun (WGS) entry which is preliminary data.</text>
</comment>
<reference evidence="5 6" key="1">
    <citation type="submission" date="2020-08" db="EMBL/GenBank/DDBJ databases">
        <title>Sequencing the genomes of 1000 actinobacteria strains.</title>
        <authorList>
            <person name="Klenk H.-P."/>
        </authorList>
    </citation>
    <scope>NUCLEOTIDE SEQUENCE [LARGE SCALE GENOMIC DNA]</scope>
    <source>
        <strain evidence="5 6">DSM 45258</strain>
    </source>
</reference>
<name>A0A839RQX8_9ACTN</name>
<dbReference type="Proteomes" id="UP000567922">
    <property type="component" value="Unassembled WGS sequence"/>
</dbReference>
<dbReference type="InterPro" id="IPR002937">
    <property type="entry name" value="Amino_oxidase"/>
</dbReference>
<evidence type="ECO:0000313" key="6">
    <source>
        <dbReference type="Proteomes" id="UP000567922"/>
    </source>
</evidence>